<dbReference type="Pfam" id="PF06961">
    <property type="entry name" value="DUF1294"/>
    <property type="match status" value="1"/>
</dbReference>
<dbReference type="EMBL" id="CP076361">
    <property type="protein sequence ID" value="QWK89331.1"/>
    <property type="molecule type" value="Genomic_DNA"/>
</dbReference>
<dbReference type="InterPro" id="IPR010718">
    <property type="entry name" value="DUF1294"/>
</dbReference>
<name>A0A975S0J7_9RHOB</name>
<keyword evidence="1" id="KW-0472">Membrane</keyword>
<keyword evidence="1" id="KW-1133">Transmembrane helix</keyword>
<gene>
    <name evidence="2" type="ORF">KM031_10715</name>
</gene>
<dbReference type="KEGG" id="gfu:KM031_10715"/>
<keyword evidence="1" id="KW-0812">Transmembrane</keyword>
<evidence type="ECO:0000313" key="3">
    <source>
        <dbReference type="Proteomes" id="UP000679352"/>
    </source>
</evidence>
<sequence>MSTFLAPGSTGLFYLSLLALGLLVNLLTLLAFWIDKRRAEADEWRVPEALLLRLALLGGWPAAKLAQIGLRHKTRKQPFGRKLNRVPLWQALALVLVLGISFGRSDALQLQAQEMLGQASSLWASGGSNSAEPRVKPAAAPAEPGAARWITVGE</sequence>
<dbReference type="AlphaFoldDB" id="A0A975S0J7"/>
<organism evidence="2 3">
    <name type="scientific">Gemmobacter fulvus</name>
    <dbReference type="NCBI Taxonomy" id="2840474"/>
    <lineage>
        <taxon>Bacteria</taxon>
        <taxon>Pseudomonadati</taxon>
        <taxon>Pseudomonadota</taxon>
        <taxon>Alphaproteobacteria</taxon>
        <taxon>Rhodobacterales</taxon>
        <taxon>Paracoccaceae</taxon>
        <taxon>Gemmobacter</taxon>
    </lineage>
</organism>
<proteinExistence type="predicted"/>
<evidence type="ECO:0000313" key="2">
    <source>
        <dbReference type="EMBL" id="QWK89331.1"/>
    </source>
</evidence>
<protein>
    <submittedName>
        <fullName evidence="2">DUF1294 domain-containing protein</fullName>
    </submittedName>
</protein>
<dbReference type="RefSeq" id="WP_215504904.1">
    <property type="nucleotide sequence ID" value="NZ_CP076361.1"/>
</dbReference>
<feature type="transmembrane region" description="Helical" evidence="1">
    <location>
        <begin position="12"/>
        <end position="34"/>
    </location>
</feature>
<evidence type="ECO:0000256" key="1">
    <source>
        <dbReference type="SAM" id="Phobius"/>
    </source>
</evidence>
<reference evidence="2" key="1">
    <citation type="submission" date="2021-06" db="EMBL/GenBank/DDBJ databases">
        <title>Direct submission.</title>
        <authorList>
            <person name="Lee C.-S."/>
            <person name="Jin L."/>
        </authorList>
    </citation>
    <scope>NUCLEOTIDE SEQUENCE</scope>
    <source>
        <strain evidence="2">Con5</strain>
    </source>
</reference>
<accession>A0A975S0J7</accession>
<feature type="transmembrane region" description="Helical" evidence="1">
    <location>
        <begin position="86"/>
        <end position="103"/>
    </location>
</feature>
<keyword evidence="3" id="KW-1185">Reference proteome</keyword>
<dbReference type="Proteomes" id="UP000679352">
    <property type="component" value="Chromosome"/>
</dbReference>